<accession>A0AAT9FL26</accession>
<comment type="similarity">
    <text evidence="2">Belongs to the auxin efflux carrier (TC 2.A.69) family.</text>
</comment>
<keyword evidence="3" id="KW-0813">Transport</keyword>
<dbReference type="EMBL" id="AP026866">
    <property type="protein sequence ID" value="BDS06648.1"/>
    <property type="molecule type" value="Genomic_DNA"/>
</dbReference>
<feature type="transmembrane region" description="Helical" evidence="8">
    <location>
        <begin position="68"/>
        <end position="91"/>
    </location>
</feature>
<evidence type="ECO:0000256" key="4">
    <source>
        <dbReference type="ARBA" id="ARBA00022475"/>
    </source>
</evidence>
<keyword evidence="6 8" id="KW-1133">Transmembrane helix</keyword>
<reference evidence="9" key="1">
    <citation type="submission" date="2024-07" db="EMBL/GenBank/DDBJ databases">
        <title>Complete genome sequence of Verrucomicrobiaceae bacterium NT6N.</title>
        <authorList>
            <person name="Huang C."/>
            <person name="Takami H."/>
            <person name="Hamasaki K."/>
        </authorList>
    </citation>
    <scope>NUCLEOTIDE SEQUENCE</scope>
    <source>
        <strain evidence="9">NT6N</strain>
    </source>
</reference>
<keyword evidence="4" id="KW-1003">Cell membrane</keyword>
<keyword evidence="7 8" id="KW-0472">Membrane</keyword>
<name>A0AAT9FL26_9BACT</name>
<evidence type="ECO:0000256" key="1">
    <source>
        <dbReference type="ARBA" id="ARBA00004651"/>
    </source>
</evidence>
<comment type="subcellular location">
    <subcellularLocation>
        <location evidence="1">Cell membrane</location>
        <topology evidence="1">Multi-pass membrane protein</topology>
    </subcellularLocation>
</comment>
<proteinExistence type="inferred from homology"/>
<sequence length="314" mass="33761">MEHTILVLKAALPVYLIVALGPLLRRTKTLTPEMDKGVMSMAVHLFYPCLILDKMLGVEILRDAGVVFSSAGIGFSMIVLGMGLAFVVAKLMGFEKGGGLRTFSASCGIQNYGFIAIPLMVYVFPNNDSALAVLFTHNLGVELALWTVGIMLISGNRTPSWRSFVKGPIIAVVVGIFLLQTSTDHLVPDVVSRVFTMLGMCAVPVSLLLVGTTMYDLARDVRLDWKVSTGGVLVRLAMVPFVILCVAKFLPLAPELKQVLIIQAAMPAGVFPIVLSRHYGGRADVAIQVVVATTLVSLITMPLIVSFGMAWIGL</sequence>
<feature type="transmembrane region" description="Helical" evidence="8">
    <location>
        <begin position="227"/>
        <end position="250"/>
    </location>
</feature>
<evidence type="ECO:0000256" key="8">
    <source>
        <dbReference type="SAM" id="Phobius"/>
    </source>
</evidence>
<dbReference type="GO" id="GO:0055085">
    <property type="term" value="P:transmembrane transport"/>
    <property type="evidence" value="ECO:0007669"/>
    <property type="project" value="InterPro"/>
</dbReference>
<feature type="transmembrane region" description="Helical" evidence="8">
    <location>
        <begin position="130"/>
        <end position="152"/>
    </location>
</feature>
<evidence type="ECO:0000256" key="5">
    <source>
        <dbReference type="ARBA" id="ARBA00022692"/>
    </source>
</evidence>
<dbReference type="GO" id="GO:0005886">
    <property type="term" value="C:plasma membrane"/>
    <property type="evidence" value="ECO:0007669"/>
    <property type="project" value="UniProtKB-SubCell"/>
</dbReference>
<feature type="transmembrane region" description="Helical" evidence="8">
    <location>
        <begin position="103"/>
        <end position="124"/>
    </location>
</feature>
<feature type="transmembrane region" description="Helical" evidence="8">
    <location>
        <begin position="194"/>
        <end position="215"/>
    </location>
</feature>
<evidence type="ECO:0000313" key="9">
    <source>
        <dbReference type="EMBL" id="BDS06648.1"/>
    </source>
</evidence>
<protein>
    <submittedName>
        <fullName evidence="9">Malate permease</fullName>
    </submittedName>
</protein>
<gene>
    <name evidence="9" type="ORF">NT6N_16880</name>
</gene>
<dbReference type="PANTHER" id="PTHR36838:SF1">
    <property type="entry name" value="SLR1864 PROTEIN"/>
    <property type="match status" value="1"/>
</dbReference>
<dbReference type="Gene3D" id="1.20.1530.20">
    <property type="match status" value="1"/>
</dbReference>
<dbReference type="InterPro" id="IPR038770">
    <property type="entry name" value="Na+/solute_symporter_sf"/>
</dbReference>
<feature type="transmembrane region" description="Helical" evidence="8">
    <location>
        <begin position="287"/>
        <end position="312"/>
    </location>
</feature>
<keyword evidence="5 8" id="KW-0812">Transmembrane</keyword>
<dbReference type="KEGG" id="osu:NT6N_16880"/>
<dbReference type="PANTHER" id="PTHR36838">
    <property type="entry name" value="AUXIN EFFLUX CARRIER FAMILY PROTEIN"/>
    <property type="match status" value="1"/>
</dbReference>
<dbReference type="InterPro" id="IPR004776">
    <property type="entry name" value="Mem_transp_PIN-like"/>
</dbReference>
<evidence type="ECO:0000256" key="3">
    <source>
        <dbReference type="ARBA" id="ARBA00022448"/>
    </source>
</evidence>
<feature type="transmembrane region" description="Helical" evidence="8">
    <location>
        <begin position="164"/>
        <end position="182"/>
    </location>
</feature>
<feature type="transmembrane region" description="Helical" evidence="8">
    <location>
        <begin position="6"/>
        <end position="25"/>
    </location>
</feature>
<evidence type="ECO:0000256" key="2">
    <source>
        <dbReference type="ARBA" id="ARBA00010145"/>
    </source>
</evidence>
<dbReference type="AlphaFoldDB" id="A0AAT9FL26"/>
<feature type="transmembrane region" description="Helical" evidence="8">
    <location>
        <begin position="256"/>
        <end position="275"/>
    </location>
</feature>
<dbReference type="Pfam" id="PF03547">
    <property type="entry name" value="Mem_trans"/>
    <property type="match status" value="2"/>
</dbReference>
<organism evidence="9">
    <name type="scientific">Oceaniferula spumae</name>
    <dbReference type="NCBI Taxonomy" id="2979115"/>
    <lineage>
        <taxon>Bacteria</taxon>
        <taxon>Pseudomonadati</taxon>
        <taxon>Verrucomicrobiota</taxon>
        <taxon>Verrucomicrobiia</taxon>
        <taxon>Verrucomicrobiales</taxon>
        <taxon>Verrucomicrobiaceae</taxon>
        <taxon>Oceaniferula</taxon>
    </lineage>
</organism>
<evidence type="ECO:0000256" key="6">
    <source>
        <dbReference type="ARBA" id="ARBA00022989"/>
    </source>
</evidence>
<evidence type="ECO:0000256" key="7">
    <source>
        <dbReference type="ARBA" id="ARBA00023136"/>
    </source>
</evidence>